<dbReference type="AlphaFoldDB" id="A0AAD5TZX4"/>
<evidence type="ECO:0000256" key="2">
    <source>
        <dbReference type="SAM" id="Phobius"/>
    </source>
</evidence>
<keyword evidence="2" id="KW-1133">Transmembrane helix</keyword>
<dbReference type="Proteomes" id="UP001211065">
    <property type="component" value="Unassembled WGS sequence"/>
</dbReference>
<organism evidence="3 4">
    <name type="scientific">Clydaea vesicula</name>
    <dbReference type="NCBI Taxonomy" id="447962"/>
    <lineage>
        <taxon>Eukaryota</taxon>
        <taxon>Fungi</taxon>
        <taxon>Fungi incertae sedis</taxon>
        <taxon>Chytridiomycota</taxon>
        <taxon>Chytridiomycota incertae sedis</taxon>
        <taxon>Chytridiomycetes</taxon>
        <taxon>Lobulomycetales</taxon>
        <taxon>Lobulomycetaceae</taxon>
        <taxon>Clydaea</taxon>
    </lineage>
</organism>
<feature type="region of interest" description="Disordered" evidence="1">
    <location>
        <begin position="91"/>
        <end position="113"/>
    </location>
</feature>
<proteinExistence type="predicted"/>
<feature type="transmembrane region" description="Helical" evidence="2">
    <location>
        <begin position="31"/>
        <end position="53"/>
    </location>
</feature>
<evidence type="ECO:0000256" key="1">
    <source>
        <dbReference type="SAM" id="MobiDB-lite"/>
    </source>
</evidence>
<reference evidence="3" key="1">
    <citation type="submission" date="2020-05" db="EMBL/GenBank/DDBJ databases">
        <title>Phylogenomic resolution of chytrid fungi.</title>
        <authorList>
            <person name="Stajich J.E."/>
            <person name="Amses K."/>
            <person name="Simmons R."/>
            <person name="Seto K."/>
            <person name="Myers J."/>
            <person name="Bonds A."/>
            <person name="Quandt C.A."/>
            <person name="Barry K."/>
            <person name="Liu P."/>
            <person name="Grigoriev I."/>
            <person name="Longcore J.E."/>
            <person name="James T.Y."/>
        </authorList>
    </citation>
    <scope>NUCLEOTIDE SEQUENCE</scope>
    <source>
        <strain evidence="3">JEL0476</strain>
    </source>
</reference>
<accession>A0AAD5TZX4</accession>
<sequence>MPNTLSSLEPLIVGSSLQSNETNQSNTLQNIALNCSLIFTFSLLCLFLTYKIFIQLKYIRKVQALRRFEQMQSSLDTVEVVDELPPYEARNRLTEGGSSTLSTYQITSPAPAY</sequence>
<keyword evidence="2" id="KW-0812">Transmembrane</keyword>
<evidence type="ECO:0000313" key="3">
    <source>
        <dbReference type="EMBL" id="KAJ3219337.1"/>
    </source>
</evidence>
<gene>
    <name evidence="3" type="ORF">HK099_004734</name>
</gene>
<keyword evidence="4" id="KW-1185">Reference proteome</keyword>
<evidence type="ECO:0000313" key="4">
    <source>
        <dbReference type="Proteomes" id="UP001211065"/>
    </source>
</evidence>
<name>A0AAD5TZX4_9FUNG</name>
<protein>
    <submittedName>
        <fullName evidence="3">Uncharacterized protein</fullName>
    </submittedName>
</protein>
<feature type="compositionally biased region" description="Polar residues" evidence="1">
    <location>
        <begin position="96"/>
        <end position="113"/>
    </location>
</feature>
<dbReference type="EMBL" id="JADGJW010000342">
    <property type="protein sequence ID" value="KAJ3219337.1"/>
    <property type="molecule type" value="Genomic_DNA"/>
</dbReference>
<comment type="caution">
    <text evidence="3">The sequence shown here is derived from an EMBL/GenBank/DDBJ whole genome shotgun (WGS) entry which is preliminary data.</text>
</comment>
<keyword evidence="2" id="KW-0472">Membrane</keyword>